<feature type="domain" description="Cytochrome c assembly protein" evidence="7">
    <location>
        <begin position="80"/>
        <end position="288"/>
    </location>
</feature>
<dbReference type="NCBIfam" id="TIGR03144">
    <property type="entry name" value="cytochr_II_ccsB"/>
    <property type="match status" value="1"/>
</dbReference>
<evidence type="ECO:0000313" key="8">
    <source>
        <dbReference type="EMBL" id="AZA10104.1"/>
    </source>
</evidence>
<protein>
    <submittedName>
        <fullName evidence="8">Cytochrome c biogenesis protein CcsA</fullName>
    </submittedName>
</protein>
<name>A0A3G6J1T3_9CORY</name>
<reference evidence="8 9" key="1">
    <citation type="submission" date="2018-11" db="EMBL/GenBank/DDBJ databases">
        <authorList>
            <person name="Kleinhagauer T."/>
            <person name="Glaeser S.P."/>
            <person name="Spergser J."/>
            <person name="Ruckert C."/>
            <person name="Kaempfer P."/>
            <person name="Busse H.-J."/>
        </authorList>
    </citation>
    <scope>NUCLEOTIDE SEQUENCE [LARGE SCALE GENOMIC DNA]</scope>
    <source>
        <strain evidence="8 9">812CH</strain>
    </source>
</reference>
<dbReference type="EMBL" id="CP033898">
    <property type="protein sequence ID" value="AZA10104.1"/>
    <property type="molecule type" value="Genomic_DNA"/>
</dbReference>
<feature type="transmembrane region" description="Helical" evidence="6">
    <location>
        <begin position="263"/>
        <end position="284"/>
    </location>
</feature>
<evidence type="ECO:0000256" key="5">
    <source>
        <dbReference type="ARBA" id="ARBA00023136"/>
    </source>
</evidence>
<evidence type="ECO:0000259" key="7">
    <source>
        <dbReference type="Pfam" id="PF01578"/>
    </source>
</evidence>
<feature type="transmembrane region" description="Helical" evidence="6">
    <location>
        <begin position="236"/>
        <end position="251"/>
    </location>
</feature>
<dbReference type="GO" id="GO:0005886">
    <property type="term" value="C:plasma membrane"/>
    <property type="evidence" value="ECO:0007669"/>
    <property type="project" value="TreeGrafter"/>
</dbReference>
<sequence>MPINSSLASLSDMAFGTAFVIYLLALVLSVIFYVKAAGEKPEGATKFIGMTQTLVWLGILVHIVSVVTRGFATHRFPFGNLYEYIAMITLFAMVAAAVFMQRREFKPLWPWVLVPVLSLLFLGGKNLYADAAPVVPALQSVWLPIHVSIVSSGASIGLISGIASLAYLLRRWQPEGKEKGFFGKLARPLPSAKRLDLVAYRTAIITVPVFGLGIILGAIWAESAWGRPWNWDPKETFSFITWFLYAAYLHARATSGWQNTKAAWINILALAAMTFNLFFINLVTSGLHSYAGLN</sequence>
<keyword evidence="3" id="KW-0201">Cytochrome c-type biogenesis</keyword>
<dbReference type="Pfam" id="PF01578">
    <property type="entry name" value="Cytochrom_C_asm"/>
    <property type="match status" value="1"/>
</dbReference>
<keyword evidence="5 6" id="KW-0472">Membrane</keyword>
<dbReference type="PANTHER" id="PTHR30071">
    <property type="entry name" value="HEME EXPORTER PROTEIN C"/>
    <property type="match status" value="1"/>
</dbReference>
<evidence type="ECO:0000256" key="6">
    <source>
        <dbReference type="SAM" id="Phobius"/>
    </source>
</evidence>
<dbReference type="KEGG" id="cpso:CPPEL_10025"/>
<dbReference type="AlphaFoldDB" id="A0A3G6J1T3"/>
<feature type="transmembrane region" description="Helical" evidence="6">
    <location>
        <begin position="84"/>
        <end position="101"/>
    </location>
</feature>
<accession>A0A3G6J1T3</accession>
<feature type="transmembrane region" description="Helical" evidence="6">
    <location>
        <begin position="54"/>
        <end position="72"/>
    </location>
</feature>
<evidence type="ECO:0000313" key="9">
    <source>
        <dbReference type="Proteomes" id="UP000271426"/>
    </source>
</evidence>
<dbReference type="InterPro" id="IPR045062">
    <property type="entry name" value="Cyt_c_biogenesis_CcsA/CcmC"/>
</dbReference>
<keyword evidence="4 6" id="KW-1133">Transmembrane helix</keyword>
<keyword evidence="2 6" id="KW-0812">Transmembrane</keyword>
<dbReference type="OrthoDB" id="9814290at2"/>
<dbReference type="Proteomes" id="UP000271426">
    <property type="component" value="Chromosome"/>
</dbReference>
<evidence type="ECO:0000256" key="2">
    <source>
        <dbReference type="ARBA" id="ARBA00022692"/>
    </source>
</evidence>
<dbReference type="InterPro" id="IPR002541">
    <property type="entry name" value="Cyt_c_assembly"/>
</dbReference>
<evidence type="ECO:0000256" key="3">
    <source>
        <dbReference type="ARBA" id="ARBA00022748"/>
    </source>
</evidence>
<comment type="subcellular location">
    <subcellularLocation>
        <location evidence="1">Membrane</location>
        <topology evidence="1">Multi-pass membrane protein</topology>
    </subcellularLocation>
</comment>
<organism evidence="8 9">
    <name type="scientific">Corynebacterium pseudopelargi</name>
    <dbReference type="NCBI Taxonomy" id="2080757"/>
    <lineage>
        <taxon>Bacteria</taxon>
        <taxon>Bacillati</taxon>
        <taxon>Actinomycetota</taxon>
        <taxon>Actinomycetes</taxon>
        <taxon>Mycobacteriales</taxon>
        <taxon>Corynebacteriaceae</taxon>
        <taxon>Corynebacterium</taxon>
    </lineage>
</organism>
<gene>
    <name evidence="8" type="primary">ccsA</name>
    <name evidence="8" type="ORF">CPPEL_10025</name>
</gene>
<feature type="transmembrane region" description="Helical" evidence="6">
    <location>
        <begin position="198"/>
        <end position="221"/>
    </location>
</feature>
<proteinExistence type="predicted"/>
<feature type="transmembrane region" description="Helical" evidence="6">
    <location>
        <begin position="141"/>
        <end position="169"/>
    </location>
</feature>
<feature type="transmembrane region" description="Helical" evidence="6">
    <location>
        <begin position="108"/>
        <end position="129"/>
    </location>
</feature>
<dbReference type="PANTHER" id="PTHR30071:SF1">
    <property type="entry name" value="CYTOCHROME B_B6 PROTEIN-RELATED"/>
    <property type="match status" value="1"/>
</dbReference>
<dbReference type="GO" id="GO:0020037">
    <property type="term" value="F:heme binding"/>
    <property type="evidence" value="ECO:0007669"/>
    <property type="project" value="InterPro"/>
</dbReference>
<dbReference type="GO" id="GO:0017004">
    <property type="term" value="P:cytochrome complex assembly"/>
    <property type="evidence" value="ECO:0007669"/>
    <property type="project" value="UniProtKB-KW"/>
</dbReference>
<dbReference type="RefSeq" id="WP_123960968.1">
    <property type="nucleotide sequence ID" value="NZ_CP033898.1"/>
</dbReference>
<evidence type="ECO:0000256" key="1">
    <source>
        <dbReference type="ARBA" id="ARBA00004141"/>
    </source>
</evidence>
<evidence type="ECO:0000256" key="4">
    <source>
        <dbReference type="ARBA" id="ARBA00022989"/>
    </source>
</evidence>
<dbReference type="InterPro" id="IPR017562">
    <property type="entry name" value="Cyt_c_biogenesis_CcsA"/>
</dbReference>
<keyword evidence="9" id="KW-1185">Reference proteome</keyword>
<feature type="transmembrane region" description="Helical" evidence="6">
    <location>
        <begin position="13"/>
        <end position="34"/>
    </location>
</feature>